<gene>
    <name evidence="8" type="primary">bdbD</name>
    <name evidence="8" type="ORF">SAMEA4384403_00006</name>
</gene>
<keyword evidence="2" id="KW-0732">Signal</keyword>
<name>A0A239X852_9STAP</name>
<dbReference type="RefSeq" id="WP_095085174.1">
    <property type="nucleotide sequence ID" value="NZ_BMDM01000008.1"/>
</dbReference>
<sequence length="244" mass="27679">MANKNSNSNSNIMFLMIAILIIVVGIVLLVVFSGNGEDKENSLYERTVKAKQLSKDTKNNPTNKKDNAKVQIIEFGDFKCPACKAFETNYMDQIEKDYIDKGKVEYRFVNAPFHGDGSELGAASAHAVYKIAPEQYWNFHRALFKAQPDDHDAQSDDEWLTQKVVKKTVDSLEVDKAKKDKILQLIENRNSESYKQMKNDADLTNKYDVEITPTIVVDGKVLSDPMDYEKVTKAIDEAVEKKNK</sequence>
<comment type="similarity">
    <text evidence="1">Belongs to the thioredoxin family. DsbA subfamily.</text>
</comment>
<evidence type="ECO:0000256" key="4">
    <source>
        <dbReference type="ARBA" id="ARBA00023157"/>
    </source>
</evidence>
<dbReference type="GO" id="GO:0016491">
    <property type="term" value="F:oxidoreductase activity"/>
    <property type="evidence" value="ECO:0007669"/>
    <property type="project" value="UniProtKB-KW"/>
</dbReference>
<keyword evidence="3" id="KW-0560">Oxidoreductase</keyword>
<keyword evidence="5" id="KW-0676">Redox-active center</keyword>
<dbReference type="InterPro" id="IPR036249">
    <property type="entry name" value="Thioredoxin-like_sf"/>
</dbReference>
<keyword evidence="4" id="KW-1015">Disulfide bond</keyword>
<evidence type="ECO:0000313" key="9">
    <source>
        <dbReference type="Proteomes" id="UP000242084"/>
    </source>
</evidence>
<dbReference type="PANTHER" id="PTHR13887">
    <property type="entry name" value="GLUTATHIONE S-TRANSFERASE KAPPA"/>
    <property type="match status" value="1"/>
</dbReference>
<dbReference type="Pfam" id="PF13462">
    <property type="entry name" value="Thioredoxin_4"/>
    <property type="match status" value="1"/>
</dbReference>
<evidence type="ECO:0000256" key="1">
    <source>
        <dbReference type="ARBA" id="ARBA00005791"/>
    </source>
</evidence>
<evidence type="ECO:0000256" key="6">
    <source>
        <dbReference type="SAM" id="Phobius"/>
    </source>
</evidence>
<dbReference type="PANTHER" id="PTHR13887:SF14">
    <property type="entry name" value="DISULFIDE BOND FORMATION PROTEIN D"/>
    <property type="match status" value="1"/>
</dbReference>
<keyword evidence="9" id="KW-1185">Reference proteome</keyword>
<dbReference type="AlphaFoldDB" id="A0A239X852"/>
<feature type="transmembrane region" description="Helical" evidence="6">
    <location>
        <begin position="12"/>
        <end position="32"/>
    </location>
</feature>
<dbReference type="Proteomes" id="UP000242084">
    <property type="component" value="Chromosome 1"/>
</dbReference>
<evidence type="ECO:0000313" key="8">
    <source>
        <dbReference type="EMBL" id="SNV42895.1"/>
    </source>
</evidence>
<dbReference type="SUPFAM" id="SSF52833">
    <property type="entry name" value="Thioredoxin-like"/>
    <property type="match status" value="1"/>
</dbReference>
<keyword evidence="8" id="KW-0413">Isomerase</keyword>
<organism evidence="8 9">
    <name type="scientific">Mammaliicoccus stepanovicii</name>
    <dbReference type="NCBI Taxonomy" id="643214"/>
    <lineage>
        <taxon>Bacteria</taxon>
        <taxon>Bacillati</taxon>
        <taxon>Bacillota</taxon>
        <taxon>Bacilli</taxon>
        <taxon>Bacillales</taxon>
        <taxon>Staphylococcaceae</taxon>
        <taxon>Mammaliicoccus</taxon>
    </lineage>
</organism>
<keyword evidence="6" id="KW-0472">Membrane</keyword>
<feature type="domain" description="Thioredoxin-like fold" evidence="7">
    <location>
        <begin position="66"/>
        <end position="237"/>
    </location>
</feature>
<evidence type="ECO:0000256" key="5">
    <source>
        <dbReference type="ARBA" id="ARBA00023284"/>
    </source>
</evidence>
<dbReference type="GO" id="GO:0016853">
    <property type="term" value="F:isomerase activity"/>
    <property type="evidence" value="ECO:0007669"/>
    <property type="project" value="UniProtKB-KW"/>
</dbReference>
<accession>A0A239X852</accession>
<dbReference type="InterPro" id="IPR012336">
    <property type="entry name" value="Thioredoxin-like_fold"/>
</dbReference>
<protein>
    <submittedName>
        <fullName evidence="8">Protein-disulfide isomerase</fullName>
    </submittedName>
</protein>
<dbReference type="EMBL" id="LT906462">
    <property type="protein sequence ID" value="SNV42895.1"/>
    <property type="molecule type" value="Genomic_DNA"/>
</dbReference>
<proteinExistence type="inferred from homology"/>
<evidence type="ECO:0000256" key="3">
    <source>
        <dbReference type="ARBA" id="ARBA00023002"/>
    </source>
</evidence>
<evidence type="ECO:0000256" key="2">
    <source>
        <dbReference type="ARBA" id="ARBA00022729"/>
    </source>
</evidence>
<keyword evidence="6" id="KW-1133">Transmembrane helix</keyword>
<dbReference type="KEGG" id="sste:SAMEA4384403_0006"/>
<reference evidence="8 9" key="1">
    <citation type="submission" date="2017-06" db="EMBL/GenBank/DDBJ databases">
        <authorList>
            <consortium name="Pathogen Informatics"/>
        </authorList>
    </citation>
    <scope>NUCLEOTIDE SEQUENCE [LARGE SCALE GENOMIC DNA]</scope>
    <source>
        <strain evidence="8 9">NCTC13839</strain>
    </source>
</reference>
<evidence type="ECO:0000259" key="7">
    <source>
        <dbReference type="Pfam" id="PF13462"/>
    </source>
</evidence>
<dbReference type="Gene3D" id="3.40.30.10">
    <property type="entry name" value="Glutaredoxin"/>
    <property type="match status" value="1"/>
</dbReference>
<dbReference type="OrthoDB" id="117402at2"/>
<keyword evidence="6" id="KW-0812">Transmembrane</keyword>